<comment type="subcellular location">
    <subcellularLocation>
        <location evidence="1">Nucleus</location>
    </subcellularLocation>
</comment>
<keyword evidence="8" id="KW-1185">Reference proteome</keyword>
<keyword evidence="2" id="KW-0479">Metal-binding</keyword>
<dbReference type="SUPFAM" id="SSF57716">
    <property type="entry name" value="Glucocorticoid receptor-like (DNA-binding domain)"/>
    <property type="match status" value="1"/>
</dbReference>
<evidence type="ECO:0000256" key="4">
    <source>
        <dbReference type="ARBA" id="ARBA00022833"/>
    </source>
</evidence>
<evidence type="ECO:0000256" key="2">
    <source>
        <dbReference type="ARBA" id="ARBA00022723"/>
    </source>
</evidence>
<accession>A0AAN6U2J7</accession>
<evidence type="ECO:0000256" key="1">
    <source>
        <dbReference type="ARBA" id="ARBA00004123"/>
    </source>
</evidence>
<dbReference type="Pfam" id="PF00645">
    <property type="entry name" value="zf-PARP"/>
    <property type="match status" value="1"/>
</dbReference>
<keyword evidence="3" id="KW-0863">Zinc-finger</keyword>
<dbReference type="Gene3D" id="3.30.1740.10">
    <property type="entry name" value="Zinc finger, PARP-type"/>
    <property type="match status" value="1"/>
</dbReference>
<reference evidence="7" key="2">
    <citation type="submission" date="2023-05" db="EMBL/GenBank/DDBJ databases">
        <authorList>
            <consortium name="Lawrence Berkeley National Laboratory"/>
            <person name="Steindorff A."/>
            <person name="Hensen N."/>
            <person name="Bonometti L."/>
            <person name="Westerberg I."/>
            <person name="Brannstrom I.O."/>
            <person name="Guillou S."/>
            <person name="Cros-Aarteil S."/>
            <person name="Calhoun S."/>
            <person name="Haridas S."/>
            <person name="Kuo A."/>
            <person name="Mondo S."/>
            <person name="Pangilinan J."/>
            <person name="Riley R."/>
            <person name="Labutti K."/>
            <person name="Andreopoulos B."/>
            <person name="Lipzen A."/>
            <person name="Chen C."/>
            <person name="Yanf M."/>
            <person name="Daum C."/>
            <person name="Ng V."/>
            <person name="Clum A."/>
            <person name="Ohm R."/>
            <person name="Martin F."/>
            <person name="Silar P."/>
            <person name="Natvig D."/>
            <person name="Lalanne C."/>
            <person name="Gautier V."/>
            <person name="Ament-Velasquez S.L."/>
            <person name="Kruys A."/>
            <person name="Hutchinson M.I."/>
            <person name="Powell A.J."/>
            <person name="Barry K."/>
            <person name="Miller A.N."/>
            <person name="Grigoriev I.V."/>
            <person name="Debuchy R."/>
            <person name="Gladieux P."/>
            <person name="Thoren M.H."/>
            <person name="Johannesson H."/>
        </authorList>
    </citation>
    <scope>NUCLEOTIDE SEQUENCE</scope>
    <source>
        <strain evidence="7">CBS 731.68</strain>
    </source>
</reference>
<dbReference type="RefSeq" id="XP_062649068.1">
    <property type="nucleotide sequence ID" value="XM_062787741.1"/>
</dbReference>
<dbReference type="GO" id="GO:0005634">
    <property type="term" value="C:nucleus"/>
    <property type="evidence" value="ECO:0007669"/>
    <property type="project" value="UniProtKB-SubCell"/>
</dbReference>
<dbReference type="GeneID" id="87824511"/>
<dbReference type="GO" id="GO:0003677">
    <property type="term" value="F:DNA binding"/>
    <property type="evidence" value="ECO:0007669"/>
    <property type="project" value="InterPro"/>
</dbReference>
<dbReference type="GO" id="GO:0008270">
    <property type="term" value="F:zinc ion binding"/>
    <property type="evidence" value="ECO:0007669"/>
    <property type="project" value="UniProtKB-KW"/>
</dbReference>
<evidence type="ECO:0000313" key="7">
    <source>
        <dbReference type="EMBL" id="KAK4125297.1"/>
    </source>
</evidence>
<gene>
    <name evidence="7" type="ORF">N657DRAFT_532596</name>
</gene>
<protein>
    <submittedName>
        <fullName evidence="7">Zf-PARP-domain-containing protein</fullName>
    </submittedName>
</protein>
<name>A0AAN6U2J7_9PEZI</name>
<comment type="caution">
    <text evidence="7">The sequence shown here is derived from an EMBL/GenBank/DDBJ whole genome shotgun (WGS) entry which is preliminary data.</text>
</comment>
<organism evidence="7 8">
    <name type="scientific">Parathielavia appendiculata</name>
    <dbReference type="NCBI Taxonomy" id="2587402"/>
    <lineage>
        <taxon>Eukaryota</taxon>
        <taxon>Fungi</taxon>
        <taxon>Dikarya</taxon>
        <taxon>Ascomycota</taxon>
        <taxon>Pezizomycotina</taxon>
        <taxon>Sordariomycetes</taxon>
        <taxon>Sordariomycetidae</taxon>
        <taxon>Sordariales</taxon>
        <taxon>Chaetomiaceae</taxon>
        <taxon>Parathielavia</taxon>
    </lineage>
</organism>
<feature type="domain" description="PARP-type" evidence="6">
    <location>
        <begin position="1"/>
        <end position="49"/>
    </location>
</feature>
<evidence type="ECO:0000313" key="8">
    <source>
        <dbReference type="Proteomes" id="UP001302602"/>
    </source>
</evidence>
<reference evidence="7" key="1">
    <citation type="journal article" date="2023" name="Mol. Phylogenet. Evol.">
        <title>Genome-scale phylogeny and comparative genomics of the fungal order Sordariales.</title>
        <authorList>
            <person name="Hensen N."/>
            <person name="Bonometti L."/>
            <person name="Westerberg I."/>
            <person name="Brannstrom I.O."/>
            <person name="Guillou S."/>
            <person name="Cros-Aarteil S."/>
            <person name="Calhoun S."/>
            <person name="Haridas S."/>
            <person name="Kuo A."/>
            <person name="Mondo S."/>
            <person name="Pangilinan J."/>
            <person name="Riley R."/>
            <person name="LaButti K."/>
            <person name="Andreopoulos B."/>
            <person name="Lipzen A."/>
            <person name="Chen C."/>
            <person name="Yan M."/>
            <person name="Daum C."/>
            <person name="Ng V."/>
            <person name="Clum A."/>
            <person name="Steindorff A."/>
            <person name="Ohm R.A."/>
            <person name="Martin F."/>
            <person name="Silar P."/>
            <person name="Natvig D.O."/>
            <person name="Lalanne C."/>
            <person name="Gautier V."/>
            <person name="Ament-Velasquez S.L."/>
            <person name="Kruys A."/>
            <person name="Hutchinson M.I."/>
            <person name="Powell A.J."/>
            <person name="Barry K."/>
            <person name="Miller A.N."/>
            <person name="Grigoriev I.V."/>
            <person name="Debuchy R."/>
            <person name="Gladieux P."/>
            <person name="Hiltunen Thoren M."/>
            <person name="Johannesson H."/>
        </authorList>
    </citation>
    <scope>NUCLEOTIDE SEQUENCE</scope>
    <source>
        <strain evidence="7">CBS 731.68</strain>
    </source>
</reference>
<feature type="non-terminal residue" evidence="7">
    <location>
        <position position="1"/>
    </location>
</feature>
<sequence>EISPSNRAACQVKACRDAGEKIKKGELRLGVWVQYRNDPEKAGWQWRHWYV</sequence>
<evidence type="ECO:0000259" key="6">
    <source>
        <dbReference type="Pfam" id="PF00645"/>
    </source>
</evidence>
<dbReference type="AlphaFoldDB" id="A0AAN6U2J7"/>
<proteinExistence type="predicted"/>
<dbReference type="InterPro" id="IPR036957">
    <property type="entry name" value="Znf_PARP_sf"/>
</dbReference>
<dbReference type="InterPro" id="IPR001510">
    <property type="entry name" value="Znf_PARP"/>
</dbReference>
<evidence type="ECO:0000256" key="3">
    <source>
        <dbReference type="ARBA" id="ARBA00022771"/>
    </source>
</evidence>
<feature type="non-terminal residue" evidence="7">
    <location>
        <position position="51"/>
    </location>
</feature>
<evidence type="ECO:0000256" key="5">
    <source>
        <dbReference type="ARBA" id="ARBA00023242"/>
    </source>
</evidence>
<keyword evidence="4" id="KW-0862">Zinc</keyword>
<keyword evidence="5" id="KW-0539">Nucleus</keyword>
<dbReference type="EMBL" id="MU853226">
    <property type="protein sequence ID" value="KAK4125297.1"/>
    <property type="molecule type" value="Genomic_DNA"/>
</dbReference>
<dbReference type="Proteomes" id="UP001302602">
    <property type="component" value="Unassembled WGS sequence"/>
</dbReference>